<comment type="caution">
    <text evidence="2">The sequence shown here is derived from an EMBL/GenBank/DDBJ whole genome shotgun (WGS) entry which is preliminary data.</text>
</comment>
<feature type="compositionally biased region" description="Polar residues" evidence="1">
    <location>
        <begin position="285"/>
        <end position="296"/>
    </location>
</feature>
<proteinExistence type="predicted"/>
<feature type="compositionally biased region" description="Basic and acidic residues" evidence="1">
    <location>
        <begin position="273"/>
        <end position="283"/>
    </location>
</feature>
<evidence type="ECO:0000313" key="3">
    <source>
        <dbReference type="Proteomes" id="UP000699462"/>
    </source>
</evidence>
<accession>A0A8T0DRV1</accession>
<dbReference type="AlphaFoldDB" id="A0A8T0DRV1"/>
<keyword evidence="3" id="KW-1185">Reference proteome</keyword>
<reference evidence="2 3" key="1">
    <citation type="submission" date="2019-07" db="EMBL/GenBank/DDBJ databases">
        <title>Annotation for the trematode Paragonimus westermani.</title>
        <authorList>
            <person name="Choi Y.-J."/>
        </authorList>
    </citation>
    <scope>NUCLEOTIDE SEQUENCE [LARGE SCALE GENOMIC DNA]</scope>
    <source>
        <strain evidence="2">180907_Pwestermani</strain>
    </source>
</reference>
<evidence type="ECO:0000256" key="1">
    <source>
        <dbReference type="SAM" id="MobiDB-lite"/>
    </source>
</evidence>
<evidence type="ECO:0000313" key="2">
    <source>
        <dbReference type="EMBL" id="KAF8569952.1"/>
    </source>
</evidence>
<dbReference type="EMBL" id="JTDF01001483">
    <property type="protein sequence ID" value="KAF8569952.1"/>
    <property type="molecule type" value="Genomic_DNA"/>
</dbReference>
<name>A0A8T0DRV1_9TREM</name>
<feature type="region of interest" description="Disordered" evidence="1">
    <location>
        <begin position="273"/>
        <end position="296"/>
    </location>
</feature>
<dbReference type="Proteomes" id="UP000699462">
    <property type="component" value="Unassembled WGS sequence"/>
</dbReference>
<sequence>MSTAIQRYHSPTEIPEEFTNVGRREFVDFNEEVQYDRNLHLTDQANRQMNCGVTNNDVRHVVTGCHRDQMSVVVEDGDEDWFTESKAQSPVENLDALLVCNYVISGDCLSEDHLLDDLSEQADVPLSSFHPKEFHDQNVSDTETIDEAQIVREIEIVRPMAEQWSETNYATVLRQYPSRRLLKSKHGSCVTSAADNRPSTEDVCGKKHISERNYSMQKVNSWVNQVTHTDSAEHKHEVDGPVVHCIVQAVPYRNVDSNFRTVTTNDYVKIDKQKLQEKSKDKAPIQSSTSDARANQPIQFVHCTKGSVPSNAWMKTAK</sequence>
<protein>
    <submittedName>
        <fullName evidence="2">Uncharacterized protein</fullName>
    </submittedName>
</protein>
<gene>
    <name evidence="2" type="ORF">P879_05796</name>
</gene>
<dbReference type="OrthoDB" id="10336792at2759"/>
<organism evidence="2 3">
    <name type="scientific">Paragonimus westermani</name>
    <dbReference type="NCBI Taxonomy" id="34504"/>
    <lineage>
        <taxon>Eukaryota</taxon>
        <taxon>Metazoa</taxon>
        <taxon>Spiralia</taxon>
        <taxon>Lophotrochozoa</taxon>
        <taxon>Platyhelminthes</taxon>
        <taxon>Trematoda</taxon>
        <taxon>Digenea</taxon>
        <taxon>Plagiorchiida</taxon>
        <taxon>Troglotremata</taxon>
        <taxon>Troglotrematidae</taxon>
        <taxon>Paragonimus</taxon>
    </lineage>
</organism>